<accession>A0A8J3GFP6</accession>
<dbReference type="Pfam" id="PF02566">
    <property type="entry name" value="OsmC"/>
    <property type="match status" value="1"/>
</dbReference>
<keyword evidence="2" id="KW-1185">Reference proteome</keyword>
<dbReference type="PANTHER" id="PTHR39624">
    <property type="entry name" value="PROTEIN INVOLVED IN RIMO-MEDIATED BETA-METHYLTHIOLATION OF RIBOSOMAL PROTEIN S12 YCAO"/>
    <property type="match status" value="1"/>
</dbReference>
<dbReference type="AlphaFoldDB" id="A0A8J3GFP6"/>
<dbReference type="SUPFAM" id="SSF82784">
    <property type="entry name" value="OsmC-like"/>
    <property type="match status" value="1"/>
</dbReference>
<proteinExistence type="predicted"/>
<dbReference type="InterPro" id="IPR003718">
    <property type="entry name" value="OsmC/Ohr_fam"/>
</dbReference>
<evidence type="ECO:0000313" key="1">
    <source>
        <dbReference type="EMBL" id="GHC13378.1"/>
    </source>
</evidence>
<gene>
    <name evidence="1" type="ORF">GCM10007047_33420</name>
</gene>
<sequence>MVEITARYEGELRTTATHGPSGVTLVTDAPVDNQGKGESFSPTDLCATALVSCMATIMGIKARNLNIDLTGMTMRIEKHMSADPPRRIVSLPVEIHAPSAVPMEQRATLERSCRACPVFQSLHPAIEKTFHFHWDQS</sequence>
<dbReference type="InterPro" id="IPR036102">
    <property type="entry name" value="OsmC/Ohrsf"/>
</dbReference>
<dbReference type="Gene3D" id="3.30.300.20">
    <property type="match status" value="1"/>
</dbReference>
<reference evidence="1" key="2">
    <citation type="submission" date="2020-09" db="EMBL/GenBank/DDBJ databases">
        <authorList>
            <person name="Sun Q."/>
            <person name="Kim S."/>
        </authorList>
    </citation>
    <scope>NUCLEOTIDE SEQUENCE</scope>
    <source>
        <strain evidence="1">KCTC 12870</strain>
    </source>
</reference>
<dbReference type="EMBL" id="BMXG01000032">
    <property type="protein sequence ID" value="GHC13378.1"/>
    <property type="molecule type" value="Genomic_DNA"/>
</dbReference>
<dbReference type="PANTHER" id="PTHR39624:SF2">
    <property type="entry name" value="OSMC-LIKE PROTEIN"/>
    <property type="match status" value="1"/>
</dbReference>
<evidence type="ECO:0000313" key="2">
    <source>
        <dbReference type="Proteomes" id="UP000642829"/>
    </source>
</evidence>
<dbReference type="InterPro" id="IPR015946">
    <property type="entry name" value="KH_dom-like_a/b"/>
</dbReference>
<name>A0A8J3GFP6_9BACT</name>
<protein>
    <submittedName>
        <fullName evidence="1">Redox protein</fullName>
    </submittedName>
</protein>
<organism evidence="1 2">
    <name type="scientific">Cerasicoccus arenae</name>
    <dbReference type="NCBI Taxonomy" id="424488"/>
    <lineage>
        <taxon>Bacteria</taxon>
        <taxon>Pseudomonadati</taxon>
        <taxon>Verrucomicrobiota</taxon>
        <taxon>Opitutia</taxon>
        <taxon>Puniceicoccales</taxon>
        <taxon>Cerasicoccaceae</taxon>
        <taxon>Cerasicoccus</taxon>
    </lineage>
</organism>
<comment type="caution">
    <text evidence="1">The sequence shown here is derived from an EMBL/GenBank/DDBJ whole genome shotgun (WGS) entry which is preliminary data.</text>
</comment>
<dbReference type="Proteomes" id="UP000642829">
    <property type="component" value="Unassembled WGS sequence"/>
</dbReference>
<dbReference type="RefSeq" id="WP_189517419.1">
    <property type="nucleotide sequence ID" value="NZ_BMXG01000032.1"/>
</dbReference>
<reference evidence="1" key="1">
    <citation type="journal article" date="2014" name="Int. J. Syst. Evol. Microbiol.">
        <title>Complete genome sequence of Corynebacterium casei LMG S-19264T (=DSM 44701T), isolated from a smear-ripened cheese.</title>
        <authorList>
            <consortium name="US DOE Joint Genome Institute (JGI-PGF)"/>
            <person name="Walter F."/>
            <person name="Albersmeier A."/>
            <person name="Kalinowski J."/>
            <person name="Ruckert C."/>
        </authorList>
    </citation>
    <scope>NUCLEOTIDE SEQUENCE</scope>
    <source>
        <strain evidence="1">KCTC 12870</strain>
    </source>
</reference>